<proteinExistence type="predicted"/>
<organism evidence="1 2">
    <name type="scientific">Mycena chlorophos</name>
    <name type="common">Agaric fungus</name>
    <name type="synonym">Agaricus chlorophos</name>
    <dbReference type="NCBI Taxonomy" id="658473"/>
    <lineage>
        <taxon>Eukaryota</taxon>
        <taxon>Fungi</taxon>
        <taxon>Dikarya</taxon>
        <taxon>Basidiomycota</taxon>
        <taxon>Agaricomycotina</taxon>
        <taxon>Agaricomycetes</taxon>
        <taxon>Agaricomycetidae</taxon>
        <taxon>Agaricales</taxon>
        <taxon>Marasmiineae</taxon>
        <taxon>Mycenaceae</taxon>
        <taxon>Mycena</taxon>
    </lineage>
</organism>
<gene>
    <name evidence="1" type="ORF">MCHLO_11719</name>
</gene>
<dbReference type="Proteomes" id="UP000815677">
    <property type="component" value="Unassembled WGS sequence"/>
</dbReference>
<dbReference type="EMBL" id="DF848811">
    <property type="protein sequence ID" value="GAT54899.1"/>
    <property type="molecule type" value="Genomic_DNA"/>
</dbReference>
<evidence type="ECO:0000313" key="1">
    <source>
        <dbReference type="EMBL" id="GAT54899.1"/>
    </source>
</evidence>
<sequence>MWAGAGRRVAEAGRDGHTAFVINTTFHESNTALESRKRLCCDRNHNRRLRSSRTLRPSVARLSRFLPNRVDVFHFERTWSSGHLGPSSILDPSLRRTQHRTGHALVLREHLRLDTRPQLEVPWPHYAAWGHAAHFWIYFDDFLNSKSCAFCNAFGPCTRISGIRCALSSCPARRSSGSCILGAK</sequence>
<reference evidence="1" key="1">
    <citation type="submission" date="2014-09" db="EMBL/GenBank/DDBJ databases">
        <title>Genome sequence of the luminous mushroom Mycena chlorophos for searching fungal bioluminescence genes.</title>
        <authorList>
            <person name="Tanaka Y."/>
            <person name="Kasuga D."/>
            <person name="Oba Y."/>
            <person name="Hase S."/>
            <person name="Sato K."/>
            <person name="Oba Y."/>
            <person name="Sakakibara Y."/>
        </authorList>
    </citation>
    <scope>NUCLEOTIDE SEQUENCE</scope>
</reference>
<evidence type="ECO:0000313" key="2">
    <source>
        <dbReference type="Proteomes" id="UP000815677"/>
    </source>
</evidence>
<protein>
    <submittedName>
        <fullName evidence="1">Uncharacterized protein</fullName>
    </submittedName>
</protein>
<accession>A0ABQ0LUZ3</accession>
<name>A0ABQ0LUZ3_MYCCL</name>
<keyword evidence="2" id="KW-1185">Reference proteome</keyword>